<name>A0ABX0KN87_9NEIS</name>
<proteinExistence type="predicted"/>
<dbReference type="PROSITE" id="PS51186">
    <property type="entry name" value="GNAT"/>
    <property type="match status" value="1"/>
</dbReference>
<comment type="caution">
    <text evidence="4">The sequence shown here is derived from an EMBL/GenBank/DDBJ whole genome shotgun (WGS) entry which is preliminary data.</text>
</comment>
<dbReference type="PANTHER" id="PTHR43800">
    <property type="entry name" value="PEPTIDYL-LYSINE N-ACETYLTRANSFERASE YJAB"/>
    <property type="match status" value="1"/>
</dbReference>
<dbReference type="CDD" id="cd04301">
    <property type="entry name" value="NAT_SF"/>
    <property type="match status" value="1"/>
</dbReference>
<dbReference type="SUPFAM" id="SSF55729">
    <property type="entry name" value="Acyl-CoA N-acyltransferases (Nat)"/>
    <property type="match status" value="1"/>
</dbReference>
<dbReference type="Proteomes" id="UP000712570">
    <property type="component" value="Unassembled WGS sequence"/>
</dbReference>
<dbReference type="EMBL" id="JAAOLX010000003">
    <property type="protein sequence ID" value="NHQ85901.1"/>
    <property type="molecule type" value="Genomic_DNA"/>
</dbReference>
<sequence>MQITTAIPNEYPELLKIWESSVRATHDFLSEDDIQFYKSKMLSDFFPAVSLQCAKDNQEKITGFIGLSEGNIEMLFIAPEHRGLGIGSMLLNDAITHHQASKVDVNEQNTQAIIFYEHMGFKTINRSALDSMSNPFPILHMQLSA</sequence>
<organism evidence="4 5">
    <name type="scientific">Iodobacter violaceini</name>
    <dbReference type="NCBI Taxonomy" id="3044271"/>
    <lineage>
        <taxon>Bacteria</taxon>
        <taxon>Pseudomonadati</taxon>
        <taxon>Pseudomonadota</taxon>
        <taxon>Betaproteobacteria</taxon>
        <taxon>Neisseriales</taxon>
        <taxon>Chitinibacteraceae</taxon>
        <taxon>Iodobacter</taxon>
    </lineage>
</organism>
<dbReference type="PANTHER" id="PTHR43800:SF1">
    <property type="entry name" value="PEPTIDYL-LYSINE N-ACETYLTRANSFERASE YJAB"/>
    <property type="match status" value="1"/>
</dbReference>
<accession>A0ABX0KN87</accession>
<evidence type="ECO:0000256" key="1">
    <source>
        <dbReference type="ARBA" id="ARBA00022679"/>
    </source>
</evidence>
<keyword evidence="5" id="KW-1185">Reference proteome</keyword>
<keyword evidence="1" id="KW-0808">Transferase</keyword>
<evidence type="ECO:0000313" key="4">
    <source>
        <dbReference type="EMBL" id="NHQ85901.1"/>
    </source>
</evidence>
<dbReference type="Pfam" id="PF13508">
    <property type="entry name" value="Acetyltransf_7"/>
    <property type="match status" value="1"/>
</dbReference>
<dbReference type="Gene3D" id="3.40.630.30">
    <property type="match status" value="1"/>
</dbReference>
<dbReference type="InterPro" id="IPR000182">
    <property type="entry name" value="GNAT_dom"/>
</dbReference>
<reference evidence="4 5" key="1">
    <citation type="submission" date="2020-03" db="EMBL/GenBank/DDBJ databases">
        <title>Draft genome sequence of environmentally isolated violet-colored cultures.</title>
        <authorList>
            <person name="Wilson H.S."/>
        </authorList>
    </citation>
    <scope>NUCLEOTIDE SEQUENCE [LARGE SCALE GENOMIC DNA]</scope>
    <source>
        <strain evidence="4 5">HSC-16F04</strain>
    </source>
</reference>
<keyword evidence="2" id="KW-0012">Acyltransferase</keyword>
<evidence type="ECO:0000259" key="3">
    <source>
        <dbReference type="PROSITE" id="PS51186"/>
    </source>
</evidence>
<gene>
    <name evidence="4" type="ORF">HA050_07190</name>
</gene>
<evidence type="ECO:0000256" key="2">
    <source>
        <dbReference type="ARBA" id="ARBA00023315"/>
    </source>
</evidence>
<dbReference type="RefSeq" id="WP_166823961.1">
    <property type="nucleotide sequence ID" value="NZ_JAAOLX010000003.1"/>
</dbReference>
<dbReference type="NCBIfam" id="NF007807">
    <property type="entry name" value="PRK10514.1"/>
    <property type="match status" value="1"/>
</dbReference>
<feature type="domain" description="N-acetyltransferase" evidence="3">
    <location>
        <begin position="1"/>
        <end position="145"/>
    </location>
</feature>
<protein>
    <submittedName>
        <fullName evidence="4">Acetyltransferase</fullName>
    </submittedName>
</protein>
<dbReference type="InterPro" id="IPR016181">
    <property type="entry name" value="Acyl_CoA_acyltransferase"/>
</dbReference>
<evidence type="ECO:0000313" key="5">
    <source>
        <dbReference type="Proteomes" id="UP000712570"/>
    </source>
</evidence>